<dbReference type="InterPro" id="IPR002346">
    <property type="entry name" value="Mopterin_DH_FAD-bd"/>
</dbReference>
<comment type="caution">
    <text evidence="3">The sequence shown here is derived from an EMBL/GenBank/DDBJ whole genome shotgun (WGS) entry which is preliminary data.</text>
</comment>
<name>A0ABT2BYG2_9BURK</name>
<evidence type="ECO:0000313" key="4">
    <source>
        <dbReference type="Proteomes" id="UP001165263"/>
    </source>
</evidence>
<dbReference type="Proteomes" id="UP001165263">
    <property type="component" value="Unassembled WGS sequence"/>
</dbReference>
<organism evidence="3 4">
    <name type="scientific">Telluria mixta</name>
    <dbReference type="NCBI Taxonomy" id="34071"/>
    <lineage>
        <taxon>Bacteria</taxon>
        <taxon>Pseudomonadati</taxon>
        <taxon>Pseudomonadota</taxon>
        <taxon>Betaproteobacteria</taxon>
        <taxon>Burkholderiales</taxon>
        <taxon>Oxalobacteraceae</taxon>
        <taxon>Telluria group</taxon>
        <taxon>Telluria</taxon>
    </lineage>
</organism>
<dbReference type="InterPro" id="IPR016169">
    <property type="entry name" value="FAD-bd_PCMH_sub2"/>
</dbReference>
<accession>A0ABT2BYG2</accession>
<sequence length="336" mass="35619">MNPFDFQQPADVDAALAALAAPGARPIAGGTNLLDLIKEGVMKPSGLVDINPIAGLAAIAEDGTGLRLGALARNADTAYHPLVRERYPLLAAAILAGASPQLRNMATNGGNLLQRTRCVYFYDVGTPCNKRGPGTGCPAKAGLNRQLAILGTSPQCIATHPSDMCVALRALDATVHVRAANGERSIPFADFHRLPGDTPDVDSTLQPGELITHITLPDARRFAQRFEYVKVRDRLSYAFALVSVAAALDLAADGTVRAARIALGGVAHKPWRVEEAEELLTGRPAGETAFEQAAERILRGARGYGQNDFKIPLAKNAIVQALTNAVQKNELRGAPR</sequence>
<dbReference type="PANTHER" id="PTHR42659:SF1">
    <property type="entry name" value="OXIDOREDUCTASE"/>
    <property type="match status" value="1"/>
</dbReference>
<gene>
    <name evidence="3" type="ORF">NX786_11580</name>
</gene>
<dbReference type="SUPFAM" id="SSF56176">
    <property type="entry name" value="FAD-binding/transporter-associated domain-like"/>
    <property type="match status" value="1"/>
</dbReference>
<dbReference type="PROSITE" id="PS51387">
    <property type="entry name" value="FAD_PCMH"/>
    <property type="match status" value="1"/>
</dbReference>
<dbReference type="SUPFAM" id="SSF55447">
    <property type="entry name" value="CO dehydrogenase flavoprotein C-terminal domain-like"/>
    <property type="match status" value="1"/>
</dbReference>
<proteinExistence type="predicted"/>
<dbReference type="InterPro" id="IPR005107">
    <property type="entry name" value="CO_DH_flav_C"/>
</dbReference>
<keyword evidence="4" id="KW-1185">Reference proteome</keyword>
<feature type="domain" description="FAD-binding PCMH-type" evidence="2">
    <location>
        <begin position="1"/>
        <end position="221"/>
    </location>
</feature>
<keyword evidence="1" id="KW-0285">Flavoprotein</keyword>
<dbReference type="InterPro" id="IPR016166">
    <property type="entry name" value="FAD-bd_PCMH"/>
</dbReference>
<evidence type="ECO:0000313" key="3">
    <source>
        <dbReference type="EMBL" id="MCS0629972.1"/>
    </source>
</evidence>
<reference evidence="3" key="1">
    <citation type="submission" date="2022-08" db="EMBL/GenBank/DDBJ databases">
        <title>Reclassification of Massilia species as members of the genera Telluria, Duganella, Pseudoduganella, Mokoshia gen. nov. and Zemynaea gen. nov. using orthogonal and non-orthogonal genome-based approaches.</title>
        <authorList>
            <person name="Bowman J.P."/>
        </authorList>
    </citation>
    <scope>NUCLEOTIDE SEQUENCE</scope>
    <source>
        <strain evidence="3">LMG 11547</strain>
    </source>
</reference>
<evidence type="ECO:0000256" key="1">
    <source>
        <dbReference type="ARBA" id="ARBA00022827"/>
    </source>
</evidence>
<dbReference type="Gene3D" id="3.30.465.10">
    <property type="match status" value="2"/>
</dbReference>
<dbReference type="Gene3D" id="3.30.43.10">
    <property type="entry name" value="Uridine Diphospho-n-acetylenolpyruvylglucosamine Reductase, domain 2"/>
    <property type="match status" value="1"/>
</dbReference>
<protein>
    <submittedName>
        <fullName evidence="3">Xanthine dehydrogenase family protein subunit M</fullName>
    </submittedName>
</protein>
<dbReference type="Pfam" id="PF00941">
    <property type="entry name" value="FAD_binding_5"/>
    <property type="match status" value="1"/>
</dbReference>
<dbReference type="Pfam" id="PF03450">
    <property type="entry name" value="CO_deh_flav_C"/>
    <property type="match status" value="1"/>
</dbReference>
<dbReference type="InterPro" id="IPR016167">
    <property type="entry name" value="FAD-bd_PCMH_sub1"/>
</dbReference>
<dbReference type="InterPro" id="IPR036318">
    <property type="entry name" value="FAD-bd_PCMH-like_sf"/>
</dbReference>
<dbReference type="InterPro" id="IPR051312">
    <property type="entry name" value="Diverse_Substr_Oxidored"/>
</dbReference>
<keyword evidence="1" id="KW-0274">FAD</keyword>
<dbReference type="Gene3D" id="3.30.390.50">
    <property type="entry name" value="CO dehydrogenase flavoprotein, C-terminal domain"/>
    <property type="match status" value="1"/>
</dbReference>
<dbReference type="PANTHER" id="PTHR42659">
    <property type="entry name" value="XANTHINE DEHYDROGENASE SUBUNIT C-RELATED"/>
    <property type="match status" value="1"/>
</dbReference>
<dbReference type="RefSeq" id="WP_259449064.1">
    <property type="nucleotide sequence ID" value="NZ_CP119520.1"/>
</dbReference>
<dbReference type="EMBL" id="JANUHC010000003">
    <property type="protein sequence ID" value="MCS0629972.1"/>
    <property type="molecule type" value="Genomic_DNA"/>
</dbReference>
<dbReference type="SMART" id="SM01092">
    <property type="entry name" value="CO_deh_flav_C"/>
    <property type="match status" value="1"/>
</dbReference>
<dbReference type="InterPro" id="IPR036683">
    <property type="entry name" value="CO_DH_flav_C_dom_sf"/>
</dbReference>
<evidence type="ECO:0000259" key="2">
    <source>
        <dbReference type="PROSITE" id="PS51387"/>
    </source>
</evidence>